<protein>
    <submittedName>
        <fullName evidence="1">Uncharacterized protein</fullName>
    </submittedName>
</protein>
<dbReference type="RefSeq" id="WP_160822832.1">
    <property type="nucleotide sequence ID" value="NZ_JBHSXE010000001.1"/>
</dbReference>
<sequence>MSIHADLVCTRCDVRLHLGKAVHEDRAPAYYHLGPSDEPPNWARDELNAVLWKLLADHARHPLKVIIEGDPDEEPSERTVELGGDTTRDISFADYLRNWPGHHPRARRDPA</sequence>
<proteinExistence type="predicted"/>
<dbReference type="EMBL" id="JBHSXS010000008">
    <property type="protein sequence ID" value="MFC6881417.1"/>
    <property type="molecule type" value="Genomic_DNA"/>
</dbReference>
<gene>
    <name evidence="1" type="ORF">ACFQKB_16730</name>
</gene>
<dbReference type="Proteomes" id="UP001596380">
    <property type="component" value="Unassembled WGS sequence"/>
</dbReference>
<keyword evidence="2" id="KW-1185">Reference proteome</keyword>
<name>A0ABW2CI70_9ACTN</name>
<evidence type="ECO:0000313" key="1">
    <source>
        <dbReference type="EMBL" id="MFC6881417.1"/>
    </source>
</evidence>
<accession>A0ABW2CI70</accession>
<evidence type="ECO:0000313" key="2">
    <source>
        <dbReference type="Proteomes" id="UP001596380"/>
    </source>
</evidence>
<comment type="caution">
    <text evidence="1">The sequence shown here is derived from an EMBL/GenBank/DDBJ whole genome shotgun (WGS) entry which is preliminary data.</text>
</comment>
<organism evidence="1 2">
    <name type="scientific">Actinomadura yumaensis</name>
    <dbReference type="NCBI Taxonomy" id="111807"/>
    <lineage>
        <taxon>Bacteria</taxon>
        <taxon>Bacillati</taxon>
        <taxon>Actinomycetota</taxon>
        <taxon>Actinomycetes</taxon>
        <taxon>Streptosporangiales</taxon>
        <taxon>Thermomonosporaceae</taxon>
        <taxon>Actinomadura</taxon>
    </lineage>
</organism>
<reference evidence="2" key="1">
    <citation type="journal article" date="2019" name="Int. J. Syst. Evol. Microbiol.">
        <title>The Global Catalogue of Microorganisms (GCM) 10K type strain sequencing project: providing services to taxonomists for standard genome sequencing and annotation.</title>
        <authorList>
            <consortium name="The Broad Institute Genomics Platform"/>
            <consortium name="The Broad Institute Genome Sequencing Center for Infectious Disease"/>
            <person name="Wu L."/>
            <person name="Ma J."/>
        </authorList>
    </citation>
    <scope>NUCLEOTIDE SEQUENCE [LARGE SCALE GENOMIC DNA]</scope>
    <source>
        <strain evidence="2">JCM 3369</strain>
    </source>
</reference>